<evidence type="ECO:0000313" key="2">
    <source>
        <dbReference type="Proteomes" id="UP000186997"/>
    </source>
</evidence>
<dbReference type="EMBL" id="FTPR01000001">
    <property type="protein sequence ID" value="SIT80116.1"/>
    <property type="molecule type" value="Genomic_DNA"/>
</dbReference>
<proteinExistence type="predicted"/>
<reference evidence="2" key="1">
    <citation type="submission" date="2017-01" db="EMBL/GenBank/DDBJ databases">
        <authorList>
            <person name="Varghese N."/>
            <person name="Submissions S."/>
        </authorList>
    </citation>
    <scope>NUCLEOTIDE SEQUENCE [LARGE SCALE GENOMIC DNA]</scope>
    <source>
        <strain evidence="2">DSM 29591</strain>
    </source>
</reference>
<evidence type="ECO:0000313" key="1">
    <source>
        <dbReference type="EMBL" id="SIT80116.1"/>
    </source>
</evidence>
<dbReference type="Proteomes" id="UP000186997">
    <property type="component" value="Unassembled WGS sequence"/>
</dbReference>
<organism evidence="1 2">
    <name type="scientific">Yoonia rosea</name>
    <dbReference type="NCBI Taxonomy" id="287098"/>
    <lineage>
        <taxon>Bacteria</taxon>
        <taxon>Pseudomonadati</taxon>
        <taxon>Pseudomonadota</taxon>
        <taxon>Alphaproteobacteria</taxon>
        <taxon>Rhodobacterales</taxon>
        <taxon>Paracoccaceae</taxon>
        <taxon>Yoonia</taxon>
    </lineage>
</organism>
<gene>
    <name evidence="1" type="ORF">SAMN05421665_1056</name>
</gene>
<keyword evidence="2" id="KW-1185">Reference proteome</keyword>
<dbReference type="AlphaFoldDB" id="A0A1R3WQL0"/>
<name>A0A1R3WQL0_9RHOB</name>
<sequence>MSGHDAKGTFCAPVLLDLCSFVVACADGRGAVSVLAIKGNE</sequence>
<protein>
    <submittedName>
        <fullName evidence="1">Uncharacterized protein</fullName>
    </submittedName>
</protein>
<dbReference type="STRING" id="287098.SAMN05421665_1056"/>
<accession>A0A1R3WQL0</accession>